<evidence type="ECO:0000256" key="3">
    <source>
        <dbReference type="ARBA" id="ARBA00013017"/>
    </source>
</evidence>
<dbReference type="PANTHER" id="PTHR42801:SF4">
    <property type="entry name" value="AHPC_TSA FAMILY PROTEIN"/>
    <property type="match status" value="1"/>
</dbReference>
<dbReference type="Pfam" id="PF00578">
    <property type="entry name" value="AhpC-TSA"/>
    <property type="match status" value="1"/>
</dbReference>
<dbReference type="InterPro" id="IPR024706">
    <property type="entry name" value="Peroxiredoxin_AhpC-typ"/>
</dbReference>
<dbReference type="InterPro" id="IPR000866">
    <property type="entry name" value="AhpC/TSA"/>
</dbReference>
<dbReference type="PROSITE" id="PS51352">
    <property type="entry name" value="THIOREDOXIN_2"/>
    <property type="match status" value="1"/>
</dbReference>
<comment type="function">
    <text evidence="1">Thiol-specific peroxidase that catalyzes the reduction of hydrogen peroxide and organic hydroperoxides to water and alcohols, respectively. Plays a role in cell protection against oxidative stress by detoxifying peroxides and as sensor of hydrogen peroxide-mediated signaling events.</text>
</comment>
<evidence type="ECO:0000256" key="12">
    <source>
        <dbReference type="ARBA" id="ARBA00049091"/>
    </source>
</evidence>
<dbReference type="Gene3D" id="3.40.30.10">
    <property type="entry name" value="Glutaredoxin"/>
    <property type="match status" value="1"/>
</dbReference>
<comment type="subunit">
    <text evidence="2">Monomer.</text>
</comment>
<evidence type="ECO:0000259" key="14">
    <source>
        <dbReference type="PROSITE" id="PS51352"/>
    </source>
</evidence>
<dbReference type="CDD" id="cd03017">
    <property type="entry name" value="PRX_BCP"/>
    <property type="match status" value="1"/>
</dbReference>
<dbReference type="Proteomes" id="UP000679220">
    <property type="component" value="Unassembled WGS sequence"/>
</dbReference>
<organism evidence="15 16">
    <name type="scientific">Carboxylicivirga sediminis</name>
    <dbReference type="NCBI Taxonomy" id="2006564"/>
    <lineage>
        <taxon>Bacteria</taxon>
        <taxon>Pseudomonadati</taxon>
        <taxon>Bacteroidota</taxon>
        <taxon>Bacteroidia</taxon>
        <taxon>Marinilabiliales</taxon>
        <taxon>Marinilabiliaceae</taxon>
        <taxon>Carboxylicivirga</taxon>
    </lineage>
</organism>
<dbReference type="PIRSF" id="PIRSF000239">
    <property type="entry name" value="AHPC"/>
    <property type="match status" value="1"/>
</dbReference>
<dbReference type="FunFam" id="3.40.30.10:FF:000007">
    <property type="entry name" value="Thioredoxin-dependent thiol peroxidase"/>
    <property type="match status" value="1"/>
</dbReference>
<keyword evidence="4 15" id="KW-0575">Peroxidase</keyword>
<dbReference type="RefSeq" id="WP_212192977.1">
    <property type="nucleotide sequence ID" value="NZ_JAGTAR010000044.1"/>
</dbReference>
<dbReference type="SUPFAM" id="SSF52833">
    <property type="entry name" value="Thioredoxin-like"/>
    <property type="match status" value="1"/>
</dbReference>
<comment type="similarity">
    <text evidence="10">Belongs to the peroxiredoxin family. BCP/PrxQ subfamily.</text>
</comment>
<evidence type="ECO:0000256" key="11">
    <source>
        <dbReference type="ARBA" id="ARBA00042639"/>
    </source>
</evidence>
<evidence type="ECO:0000256" key="6">
    <source>
        <dbReference type="ARBA" id="ARBA00023002"/>
    </source>
</evidence>
<comment type="catalytic activity">
    <reaction evidence="12">
        <text>a hydroperoxide + [thioredoxin]-dithiol = an alcohol + [thioredoxin]-disulfide + H2O</text>
        <dbReference type="Rhea" id="RHEA:62620"/>
        <dbReference type="Rhea" id="RHEA-COMP:10698"/>
        <dbReference type="Rhea" id="RHEA-COMP:10700"/>
        <dbReference type="ChEBI" id="CHEBI:15377"/>
        <dbReference type="ChEBI" id="CHEBI:29950"/>
        <dbReference type="ChEBI" id="CHEBI:30879"/>
        <dbReference type="ChEBI" id="CHEBI:35924"/>
        <dbReference type="ChEBI" id="CHEBI:50058"/>
        <dbReference type="EC" id="1.11.1.24"/>
    </reaction>
</comment>
<dbReference type="EMBL" id="JAGTAR010000044">
    <property type="protein sequence ID" value="MBR8537953.1"/>
    <property type="molecule type" value="Genomic_DNA"/>
</dbReference>
<evidence type="ECO:0000256" key="13">
    <source>
        <dbReference type="PIRSR" id="PIRSR000239-1"/>
    </source>
</evidence>
<evidence type="ECO:0000256" key="5">
    <source>
        <dbReference type="ARBA" id="ARBA00022862"/>
    </source>
</evidence>
<evidence type="ECO:0000313" key="16">
    <source>
        <dbReference type="Proteomes" id="UP000679220"/>
    </source>
</evidence>
<evidence type="ECO:0000313" key="15">
    <source>
        <dbReference type="EMBL" id="MBR8537953.1"/>
    </source>
</evidence>
<evidence type="ECO:0000256" key="10">
    <source>
        <dbReference type="ARBA" id="ARBA00038489"/>
    </source>
</evidence>
<sequence length="152" mass="17317">MLKEGDKAPIFKGINQDEKEISLTDFSGKKVILYFYPKDNTPGCTAESCNLSDNYEDLTSKGFEVVGVSPDSAGSHQRFIAKHNLRFNLIADTEKEILQQYDAWGLKKMYGKEYMGVLRKTFIIDENGVIIKIFEKVKTKDHTNQILEELSL</sequence>
<proteinExistence type="inferred from homology"/>
<dbReference type="InterPro" id="IPR050924">
    <property type="entry name" value="Peroxiredoxin_BCP/PrxQ"/>
</dbReference>
<evidence type="ECO:0000256" key="1">
    <source>
        <dbReference type="ARBA" id="ARBA00003330"/>
    </source>
</evidence>
<evidence type="ECO:0000256" key="8">
    <source>
        <dbReference type="ARBA" id="ARBA00023284"/>
    </source>
</evidence>
<reference evidence="15" key="1">
    <citation type="journal article" date="2018" name="Int. J. Syst. Evol. Microbiol.">
        <title>Carboxylicivirga sediminis sp. nov., isolated from coastal sediment.</title>
        <authorList>
            <person name="Wang F.Q."/>
            <person name="Ren L.H."/>
            <person name="Zou R.J."/>
            <person name="Sun Y.Z."/>
            <person name="Liu X.J."/>
            <person name="Jiang F."/>
            <person name="Liu L.J."/>
        </authorList>
    </citation>
    <scope>NUCLEOTIDE SEQUENCE</scope>
    <source>
        <strain evidence="15">JR1</strain>
    </source>
</reference>
<dbReference type="AlphaFoldDB" id="A0A941F9M0"/>
<evidence type="ECO:0000256" key="2">
    <source>
        <dbReference type="ARBA" id="ARBA00011245"/>
    </source>
</evidence>
<evidence type="ECO:0000256" key="7">
    <source>
        <dbReference type="ARBA" id="ARBA00023157"/>
    </source>
</evidence>
<evidence type="ECO:0000256" key="9">
    <source>
        <dbReference type="ARBA" id="ARBA00032824"/>
    </source>
</evidence>
<protein>
    <recommendedName>
        <fullName evidence="3">thioredoxin-dependent peroxiredoxin</fullName>
        <ecNumber evidence="3">1.11.1.24</ecNumber>
    </recommendedName>
    <alternativeName>
        <fullName evidence="9">Thioredoxin peroxidase</fullName>
    </alternativeName>
    <alternativeName>
        <fullName evidence="11">Thioredoxin-dependent peroxiredoxin Bcp</fullName>
    </alternativeName>
</protein>
<name>A0A941F9M0_9BACT</name>
<keyword evidence="7" id="KW-1015">Disulfide bond</keyword>
<dbReference type="EC" id="1.11.1.24" evidence="3"/>
<dbReference type="GO" id="GO:0045454">
    <property type="term" value="P:cell redox homeostasis"/>
    <property type="evidence" value="ECO:0007669"/>
    <property type="project" value="TreeGrafter"/>
</dbReference>
<feature type="domain" description="Thioredoxin" evidence="14">
    <location>
        <begin position="2"/>
        <end position="152"/>
    </location>
</feature>
<keyword evidence="8" id="KW-0676">Redox-active center</keyword>
<dbReference type="GO" id="GO:0008379">
    <property type="term" value="F:thioredoxin peroxidase activity"/>
    <property type="evidence" value="ECO:0007669"/>
    <property type="project" value="TreeGrafter"/>
</dbReference>
<gene>
    <name evidence="15" type="primary">bcp</name>
    <name evidence="15" type="ORF">KDU71_20460</name>
</gene>
<keyword evidence="6" id="KW-0560">Oxidoreductase</keyword>
<accession>A0A941F9M0</accession>
<keyword evidence="16" id="KW-1185">Reference proteome</keyword>
<comment type="caution">
    <text evidence="15">The sequence shown here is derived from an EMBL/GenBank/DDBJ whole genome shotgun (WGS) entry which is preliminary data.</text>
</comment>
<dbReference type="PANTHER" id="PTHR42801">
    <property type="entry name" value="THIOREDOXIN-DEPENDENT PEROXIDE REDUCTASE"/>
    <property type="match status" value="1"/>
</dbReference>
<dbReference type="GO" id="GO:0034599">
    <property type="term" value="P:cellular response to oxidative stress"/>
    <property type="evidence" value="ECO:0007669"/>
    <property type="project" value="TreeGrafter"/>
</dbReference>
<evidence type="ECO:0000256" key="4">
    <source>
        <dbReference type="ARBA" id="ARBA00022559"/>
    </source>
</evidence>
<keyword evidence="5" id="KW-0049">Antioxidant</keyword>
<feature type="active site" description="Cysteine sulfenic acid (-SOH) intermediate; for peroxidase activity" evidence="13">
    <location>
        <position position="44"/>
    </location>
</feature>
<dbReference type="InterPro" id="IPR036249">
    <property type="entry name" value="Thioredoxin-like_sf"/>
</dbReference>
<dbReference type="NCBIfam" id="NF006960">
    <property type="entry name" value="PRK09437.1"/>
    <property type="match status" value="1"/>
</dbReference>
<dbReference type="InterPro" id="IPR013766">
    <property type="entry name" value="Thioredoxin_domain"/>
</dbReference>
<dbReference type="GO" id="GO:0005737">
    <property type="term" value="C:cytoplasm"/>
    <property type="evidence" value="ECO:0007669"/>
    <property type="project" value="TreeGrafter"/>
</dbReference>
<reference evidence="15" key="2">
    <citation type="submission" date="2021-04" db="EMBL/GenBank/DDBJ databases">
        <authorList>
            <person name="Zhang T."/>
            <person name="Zhang Y."/>
            <person name="Lu D."/>
            <person name="Zuo D."/>
            <person name="Du Z."/>
        </authorList>
    </citation>
    <scope>NUCLEOTIDE SEQUENCE</scope>
    <source>
        <strain evidence="15">JR1</strain>
    </source>
</reference>